<protein>
    <submittedName>
        <fullName evidence="1">Uncharacterized protein</fullName>
    </submittedName>
</protein>
<reference evidence="1 2" key="1">
    <citation type="submission" date="2019-07" db="EMBL/GenBank/DDBJ databases">
        <title>Diversity of Bacteria from Kongsfjorden, Arctic.</title>
        <authorList>
            <person name="Yu Y."/>
        </authorList>
    </citation>
    <scope>NUCLEOTIDE SEQUENCE [LARGE SCALE GENOMIC DNA]</scope>
    <source>
        <strain evidence="1 2">SM1922</strain>
    </source>
</reference>
<accession>A0A558J528</accession>
<sequence length="318" mass="36120">MSDLALSDSGERKTASEFHDDYMMHGVEYQSFVCPFCFIGLVAKAIYIDGPQGISPHFSCFPKKPHINGCDGYPLIDGKTVKESKVSNKIKIGKDEFSFPEKLVSRSKPSQNKFIDDFSRLVENNDPEKVKERRDKAGRELGSAKYTSSIIRSFASSKKAIISLVYKYAKEEGLADGDRRTLLKESLSKAPIELDGYKTNYQVAFQGTKYFSKYKKIWNGSGVVKIKGNFIYILSYQHTEYSENDHRHELNFYVAVRIPGDLEASPAYHKTIVERLVKAREKELAVKWHSYGMAKLVLDKDSVLLGVDNLDHVFIEKI</sequence>
<comment type="caution">
    <text evidence="1">The sequence shown here is derived from an EMBL/GenBank/DDBJ whole genome shotgun (WGS) entry which is preliminary data.</text>
</comment>
<evidence type="ECO:0000313" key="1">
    <source>
        <dbReference type="EMBL" id="TVU88750.1"/>
    </source>
</evidence>
<dbReference type="EMBL" id="VNFE01000005">
    <property type="protein sequence ID" value="TVU88750.1"/>
    <property type="molecule type" value="Genomic_DNA"/>
</dbReference>
<dbReference type="Proteomes" id="UP000317288">
    <property type="component" value="Unassembled WGS sequence"/>
</dbReference>
<dbReference type="AlphaFoldDB" id="A0A558J528"/>
<evidence type="ECO:0000313" key="2">
    <source>
        <dbReference type="Proteomes" id="UP000317288"/>
    </source>
</evidence>
<name>A0A558J528_9GAMM</name>
<gene>
    <name evidence="1" type="ORF">FQP89_17050</name>
</gene>
<dbReference type="RefSeq" id="WP_144813454.1">
    <property type="nucleotide sequence ID" value="NZ_VNFE01000005.1"/>
</dbReference>
<organism evidence="1 2">
    <name type="scientific">Vreelandella titanicae</name>
    <dbReference type="NCBI Taxonomy" id="664683"/>
    <lineage>
        <taxon>Bacteria</taxon>
        <taxon>Pseudomonadati</taxon>
        <taxon>Pseudomonadota</taxon>
        <taxon>Gammaproteobacteria</taxon>
        <taxon>Oceanospirillales</taxon>
        <taxon>Halomonadaceae</taxon>
        <taxon>Vreelandella</taxon>
    </lineage>
</organism>
<proteinExistence type="predicted"/>